<sequence length="96" mass="10624">MEQKLTAQHVELQRLGTENQRTAATNRTLRQELAAAQHELQILHAQIGASVVFFALSGDGAANQGQLFEALNISALWNLPAILVCENNHCEQFELE</sequence>
<feature type="coiled-coil region" evidence="4">
    <location>
        <begin position="19"/>
        <end position="46"/>
    </location>
</feature>
<dbReference type="PANTHER" id="PTHR11516:SF60">
    <property type="entry name" value="PYRUVATE DEHYDROGENASE E1 COMPONENT SUBUNIT ALPHA"/>
    <property type="match status" value="1"/>
</dbReference>
<evidence type="ECO:0000256" key="4">
    <source>
        <dbReference type="SAM" id="Coils"/>
    </source>
</evidence>
<evidence type="ECO:0000259" key="5">
    <source>
        <dbReference type="Pfam" id="PF00676"/>
    </source>
</evidence>
<evidence type="ECO:0000313" key="6">
    <source>
        <dbReference type="EMBL" id="MBA0618490.1"/>
    </source>
</evidence>
<dbReference type="InterPro" id="IPR050642">
    <property type="entry name" value="PDH_E1_Alpha_Subunit"/>
</dbReference>
<dbReference type="Gene3D" id="3.40.50.970">
    <property type="match status" value="1"/>
</dbReference>
<organism evidence="6 7">
    <name type="scientific">Gossypium davidsonii</name>
    <name type="common">Davidson's cotton</name>
    <name type="synonym">Gossypium klotzschianum subsp. davidsonii</name>
    <dbReference type="NCBI Taxonomy" id="34287"/>
    <lineage>
        <taxon>Eukaryota</taxon>
        <taxon>Viridiplantae</taxon>
        <taxon>Streptophyta</taxon>
        <taxon>Embryophyta</taxon>
        <taxon>Tracheophyta</taxon>
        <taxon>Spermatophyta</taxon>
        <taxon>Magnoliopsida</taxon>
        <taxon>eudicotyledons</taxon>
        <taxon>Gunneridae</taxon>
        <taxon>Pentapetalae</taxon>
        <taxon>rosids</taxon>
        <taxon>malvids</taxon>
        <taxon>Malvales</taxon>
        <taxon>Malvaceae</taxon>
        <taxon>Malvoideae</taxon>
        <taxon>Gossypium</taxon>
    </lineage>
</organism>
<proteinExistence type="predicted"/>
<keyword evidence="7" id="KW-1185">Reference proteome</keyword>
<feature type="domain" description="Dehydrogenase E1 component" evidence="5">
    <location>
        <begin position="7"/>
        <end position="89"/>
    </location>
</feature>
<gene>
    <name evidence="6" type="ORF">Godav_027829</name>
</gene>
<dbReference type="GO" id="GO:0006086">
    <property type="term" value="P:pyruvate decarboxylation to acetyl-CoA"/>
    <property type="evidence" value="ECO:0007669"/>
    <property type="project" value="TreeGrafter"/>
</dbReference>
<keyword evidence="2" id="KW-0560">Oxidoreductase</keyword>
<evidence type="ECO:0000256" key="1">
    <source>
        <dbReference type="ARBA" id="ARBA00001964"/>
    </source>
</evidence>
<evidence type="ECO:0000256" key="3">
    <source>
        <dbReference type="ARBA" id="ARBA00023052"/>
    </source>
</evidence>
<reference evidence="6 7" key="1">
    <citation type="journal article" date="2019" name="Genome Biol. Evol.">
        <title>Insights into the evolution of the New World diploid cottons (Gossypium, subgenus Houzingenia) based on genome sequencing.</title>
        <authorList>
            <person name="Grover C.E."/>
            <person name="Arick M.A. 2nd"/>
            <person name="Thrash A."/>
            <person name="Conover J.L."/>
            <person name="Sanders W.S."/>
            <person name="Peterson D.G."/>
            <person name="Frelichowski J.E."/>
            <person name="Scheffler J.A."/>
            <person name="Scheffler B.E."/>
            <person name="Wendel J.F."/>
        </authorList>
    </citation>
    <scope>NUCLEOTIDE SEQUENCE [LARGE SCALE GENOMIC DNA]</scope>
    <source>
        <strain evidence="6">27</strain>
        <tissue evidence="6">Leaf</tissue>
    </source>
</reference>
<protein>
    <recommendedName>
        <fullName evidence="5">Dehydrogenase E1 component domain-containing protein</fullName>
    </recommendedName>
</protein>
<dbReference type="AlphaFoldDB" id="A0A7J8RY72"/>
<evidence type="ECO:0000313" key="7">
    <source>
        <dbReference type="Proteomes" id="UP000593561"/>
    </source>
</evidence>
<dbReference type="PANTHER" id="PTHR11516">
    <property type="entry name" value="PYRUVATE DEHYDROGENASE E1 COMPONENT, ALPHA SUBUNIT BACTERIAL AND ORGANELLAR"/>
    <property type="match status" value="1"/>
</dbReference>
<keyword evidence="4" id="KW-0175">Coiled coil</keyword>
<dbReference type="Pfam" id="PF00676">
    <property type="entry name" value="E1_dh"/>
    <property type="match status" value="1"/>
</dbReference>
<dbReference type="GO" id="GO:0004739">
    <property type="term" value="F:pyruvate dehydrogenase (acetyl-transferring) activity"/>
    <property type="evidence" value="ECO:0007669"/>
    <property type="project" value="TreeGrafter"/>
</dbReference>
<evidence type="ECO:0000256" key="2">
    <source>
        <dbReference type="ARBA" id="ARBA00023002"/>
    </source>
</evidence>
<accession>A0A7J8RY72</accession>
<keyword evidence="3" id="KW-0786">Thiamine pyrophosphate</keyword>
<comment type="cofactor">
    <cofactor evidence="1">
        <name>thiamine diphosphate</name>
        <dbReference type="ChEBI" id="CHEBI:58937"/>
    </cofactor>
</comment>
<dbReference type="SUPFAM" id="SSF52518">
    <property type="entry name" value="Thiamin diphosphate-binding fold (THDP-binding)"/>
    <property type="match status" value="1"/>
</dbReference>
<name>A0A7J8RY72_GOSDV</name>
<dbReference type="InterPro" id="IPR001017">
    <property type="entry name" value="DH_E1"/>
</dbReference>
<dbReference type="InterPro" id="IPR029061">
    <property type="entry name" value="THDP-binding"/>
</dbReference>
<dbReference type="Proteomes" id="UP000593561">
    <property type="component" value="Unassembled WGS sequence"/>
</dbReference>
<comment type="caution">
    <text evidence="6">The sequence shown here is derived from an EMBL/GenBank/DDBJ whole genome shotgun (WGS) entry which is preliminary data.</text>
</comment>
<dbReference type="EMBL" id="JABFAC010000007">
    <property type="protein sequence ID" value="MBA0618490.1"/>
    <property type="molecule type" value="Genomic_DNA"/>
</dbReference>